<name>G8U0P0_SULAD</name>
<proteinExistence type="predicted"/>
<keyword evidence="2" id="KW-1185">Reference proteome</keyword>
<evidence type="ECO:0000313" key="1">
    <source>
        <dbReference type="EMBL" id="AEW05343.1"/>
    </source>
</evidence>
<protein>
    <submittedName>
        <fullName evidence="1">Thioesterase superfamily protein</fullName>
    </submittedName>
</protein>
<dbReference type="HOGENOM" id="CLU_1874368_0_0_9"/>
<dbReference type="KEGG" id="sap:Sulac_1850"/>
<sequence length="136" mass="15555">MTLEETDIVMMGETDASGIGHFIGQLRLLERAEFYFMKAIGLPYHADMFDDYLLPRVHLDVDYLDPLHFADQVQYDVTVSRIGRTSFTLAITVRRLPDAVDAMRGAITLVLLDAKTGRPTPLPDPWRRQLARYQTQ</sequence>
<evidence type="ECO:0000313" key="2">
    <source>
        <dbReference type="Proteomes" id="UP000005439"/>
    </source>
</evidence>
<dbReference type="STRING" id="679936.Sulac_1850"/>
<reference evidence="1 2" key="2">
    <citation type="journal article" date="2012" name="Stand. Genomic Sci.">
        <title>Complete genome sequence of the moderately thermophilic mineral-sulfide-oxidizing firmicute Sulfobacillus acidophilus type strain (NAL(T)).</title>
        <authorList>
            <person name="Anderson I."/>
            <person name="Chertkov O."/>
            <person name="Chen A."/>
            <person name="Saunders E."/>
            <person name="Lapidus A."/>
            <person name="Nolan M."/>
            <person name="Lucas S."/>
            <person name="Hammon N."/>
            <person name="Deshpande S."/>
            <person name="Cheng J.F."/>
            <person name="Han C."/>
            <person name="Tapia R."/>
            <person name="Goodwin L.A."/>
            <person name="Pitluck S."/>
            <person name="Liolios K."/>
            <person name="Pagani I."/>
            <person name="Ivanova N."/>
            <person name="Mikhailova N."/>
            <person name="Pati A."/>
            <person name="Palaniappan K."/>
            <person name="Land M."/>
            <person name="Pan C."/>
            <person name="Rohde M."/>
            <person name="Pukall R."/>
            <person name="Goker M."/>
            <person name="Detter J.C."/>
            <person name="Woyke T."/>
            <person name="Bristow J."/>
            <person name="Eisen J.A."/>
            <person name="Markowitz V."/>
            <person name="Hugenholtz P."/>
            <person name="Kyrpides N.C."/>
            <person name="Klenk H.P."/>
            <person name="Mavromatis K."/>
        </authorList>
    </citation>
    <scope>NUCLEOTIDE SEQUENCE [LARGE SCALE GENOMIC DNA]</scope>
    <source>
        <strain evidence="2">ATCC 700253 / DSM 10332 / NAL</strain>
    </source>
</reference>
<dbReference type="CDD" id="cd00586">
    <property type="entry name" value="4HBT"/>
    <property type="match status" value="1"/>
</dbReference>
<dbReference type="Proteomes" id="UP000005439">
    <property type="component" value="Chromosome"/>
</dbReference>
<dbReference type="Pfam" id="PF13279">
    <property type="entry name" value="4HBT_2"/>
    <property type="match status" value="1"/>
</dbReference>
<organism evidence="1 2">
    <name type="scientific">Sulfobacillus acidophilus (strain ATCC 700253 / DSM 10332 / NAL)</name>
    <dbReference type="NCBI Taxonomy" id="679936"/>
    <lineage>
        <taxon>Bacteria</taxon>
        <taxon>Bacillati</taxon>
        <taxon>Bacillota</taxon>
        <taxon>Clostridia</taxon>
        <taxon>Eubacteriales</taxon>
        <taxon>Clostridiales Family XVII. Incertae Sedis</taxon>
        <taxon>Sulfobacillus</taxon>
    </lineage>
</organism>
<reference evidence="2" key="1">
    <citation type="submission" date="2011-12" db="EMBL/GenBank/DDBJ databases">
        <title>The complete genome of chromosome of Sulfobacillus acidophilus DSM 10332.</title>
        <authorList>
            <person name="Lucas S."/>
            <person name="Han J."/>
            <person name="Lapidus A."/>
            <person name="Bruce D."/>
            <person name="Goodwin L."/>
            <person name="Pitluck S."/>
            <person name="Peters L."/>
            <person name="Kyrpides N."/>
            <person name="Mavromatis K."/>
            <person name="Ivanova N."/>
            <person name="Mikhailova N."/>
            <person name="Chertkov O."/>
            <person name="Saunders E."/>
            <person name="Detter J.C."/>
            <person name="Tapia R."/>
            <person name="Han C."/>
            <person name="Land M."/>
            <person name="Hauser L."/>
            <person name="Markowitz V."/>
            <person name="Cheng J.-F."/>
            <person name="Hugenholtz P."/>
            <person name="Woyke T."/>
            <person name="Wu D."/>
            <person name="Pukall R."/>
            <person name="Gehrich-Schroeter G."/>
            <person name="Schneider S."/>
            <person name="Klenk H.-P."/>
            <person name="Eisen J.A."/>
        </authorList>
    </citation>
    <scope>NUCLEOTIDE SEQUENCE [LARGE SCALE GENOMIC DNA]</scope>
    <source>
        <strain evidence="2">ATCC 700253 / DSM 10332 / NAL</strain>
    </source>
</reference>
<dbReference type="AlphaFoldDB" id="G8U0P0"/>
<dbReference type="InterPro" id="IPR029069">
    <property type="entry name" value="HotDog_dom_sf"/>
</dbReference>
<dbReference type="EMBL" id="CP003179">
    <property type="protein sequence ID" value="AEW05343.1"/>
    <property type="molecule type" value="Genomic_DNA"/>
</dbReference>
<dbReference type="PATRIC" id="fig|679936.5.peg.1916"/>
<accession>G8U0P0</accession>
<dbReference type="SUPFAM" id="SSF54637">
    <property type="entry name" value="Thioesterase/thiol ester dehydrase-isomerase"/>
    <property type="match status" value="1"/>
</dbReference>
<gene>
    <name evidence="1" type="ordered locus">Sulac_1850</name>
</gene>
<dbReference type="Gene3D" id="3.10.129.10">
    <property type="entry name" value="Hotdog Thioesterase"/>
    <property type="match status" value="1"/>
</dbReference>